<evidence type="ECO:0000313" key="5">
    <source>
        <dbReference type="EMBL" id="SEF66572.1"/>
    </source>
</evidence>
<dbReference type="GO" id="GO:0043190">
    <property type="term" value="C:ATP-binding cassette (ABC) transporter complex"/>
    <property type="evidence" value="ECO:0007669"/>
    <property type="project" value="InterPro"/>
</dbReference>
<dbReference type="Gene3D" id="3.40.190.10">
    <property type="entry name" value="Periplasmic binding protein-like II"/>
    <property type="match status" value="1"/>
</dbReference>
<gene>
    <name evidence="5" type="ORF">SAMN05421751_10336</name>
</gene>
<feature type="domain" description="Solute-binding protein family 5" evidence="4">
    <location>
        <begin position="104"/>
        <end position="518"/>
    </location>
</feature>
<dbReference type="InterPro" id="IPR000914">
    <property type="entry name" value="SBP_5_dom"/>
</dbReference>
<comment type="similarity">
    <text evidence="2">Belongs to the bacterial solute-binding protein 5 family.</text>
</comment>
<evidence type="ECO:0000313" key="6">
    <source>
        <dbReference type="Proteomes" id="UP000236742"/>
    </source>
</evidence>
<feature type="chain" id="PRO_5009285429" evidence="3">
    <location>
        <begin position="27"/>
        <end position="636"/>
    </location>
</feature>
<keyword evidence="6" id="KW-1185">Reference proteome</keyword>
<dbReference type="OrthoDB" id="9803988at2"/>
<dbReference type="GO" id="GO:0030288">
    <property type="term" value="C:outer membrane-bounded periplasmic space"/>
    <property type="evidence" value="ECO:0007669"/>
    <property type="project" value="UniProtKB-ARBA"/>
</dbReference>
<dbReference type="EMBL" id="FNVD01000003">
    <property type="protein sequence ID" value="SEF66572.1"/>
    <property type="molecule type" value="Genomic_DNA"/>
</dbReference>
<dbReference type="InterPro" id="IPR039424">
    <property type="entry name" value="SBP_5"/>
</dbReference>
<evidence type="ECO:0000256" key="2">
    <source>
        <dbReference type="ARBA" id="ARBA00005695"/>
    </source>
</evidence>
<comment type="subcellular location">
    <subcellularLocation>
        <location evidence="1">Periplasm</location>
    </subcellularLocation>
</comment>
<dbReference type="AlphaFoldDB" id="A0A1H5TUL6"/>
<protein>
    <submittedName>
        <fullName evidence="5">Peptide/nickel transport system substrate-binding protein</fullName>
    </submittedName>
</protein>
<evidence type="ECO:0000256" key="1">
    <source>
        <dbReference type="ARBA" id="ARBA00004418"/>
    </source>
</evidence>
<dbReference type="GO" id="GO:1904680">
    <property type="term" value="F:peptide transmembrane transporter activity"/>
    <property type="evidence" value="ECO:0007669"/>
    <property type="project" value="TreeGrafter"/>
</dbReference>
<evidence type="ECO:0000256" key="3">
    <source>
        <dbReference type="SAM" id="SignalP"/>
    </source>
</evidence>
<dbReference type="Pfam" id="PF00496">
    <property type="entry name" value="SBP_bac_5"/>
    <property type="match status" value="1"/>
</dbReference>
<dbReference type="Gene3D" id="3.10.105.10">
    <property type="entry name" value="Dipeptide-binding Protein, Domain 3"/>
    <property type="match status" value="1"/>
</dbReference>
<dbReference type="CDD" id="cd08500">
    <property type="entry name" value="PBP2_NikA_DppA_OppA_like_4"/>
    <property type="match status" value="1"/>
</dbReference>
<sequence>MPERLKPFLLVLCALMLTALPPRAQALELQESAFWLDEVKQGHLPPVAERVPAEPLVVDLETKGRSFGKPGGTLRTMVTRSKDIRQMVVYGYARLVGYDEKYNLVPDILKAVDNDGNRRFTLHLRKGHKWSDGAPFTSEDFRYWWEDVANNPELSPAGPPDFLRVEGELPTVTFPDETTVVFAWDRPNPQFLQSLAQARPPFIYRPAHYLKQFHAKYSDPDSLAAAIKDARVKSWAALHNKRDNMYKFDNPDLPTLQPWMNATQGKKVRNLFVRNPYYHRVDARGVQLPYIDVVEMQIVAPGLVAAKANAGEADLQGRGLDFRDISILRKGESDGGNYRTLLWKTGVASQVAIFPNLNYADPVWREVLRDVRVRRALSLAIDRKSINRALYFKLAKPGAMSVLPQSPFYNPKHHAAWASHDVDLANRLLDEAGLTGRTPDGYRTLPDGRKMEIVIETAGERQEVENALQIITDNWRDVGVKLVMRPLDRDILRNRVFAGTTMASVWYGWDNGLPQVYTSPAYVAPTDQVFLAWPKWGQYYQTNGAAGEPPDMEPAQRLLELLHQWERATTDDERAAAWREMLQIHADNVFAIGTLNEAPQPIVVNKRLRNVPEKGMWAWDPGAHFGVHRMDEFWFD</sequence>
<proteinExistence type="inferred from homology"/>
<name>A0A1H5TUL6_9RHOB</name>
<feature type="signal peptide" evidence="3">
    <location>
        <begin position="1"/>
        <end position="26"/>
    </location>
</feature>
<organism evidence="5 6">
    <name type="scientific">Jhaorihella thermophila</name>
    <dbReference type="NCBI Taxonomy" id="488547"/>
    <lineage>
        <taxon>Bacteria</taxon>
        <taxon>Pseudomonadati</taxon>
        <taxon>Pseudomonadota</taxon>
        <taxon>Alphaproteobacteria</taxon>
        <taxon>Rhodobacterales</taxon>
        <taxon>Paracoccaceae</taxon>
        <taxon>Jhaorihella</taxon>
    </lineage>
</organism>
<dbReference type="PANTHER" id="PTHR30290:SF62">
    <property type="entry name" value="OLIGOPEPTIDE ABC TRANSPORTER, PERIPLASMIC OLIGOPEPTIDE-BINDING PROTEIN"/>
    <property type="match status" value="1"/>
</dbReference>
<dbReference type="RefSeq" id="WP_104007025.1">
    <property type="nucleotide sequence ID" value="NZ_FNVD01000003.1"/>
</dbReference>
<dbReference type="PANTHER" id="PTHR30290">
    <property type="entry name" value="PERIPLASMIC BINDING COMPONENT OF ABC TRANSPORTER"/>
    <property type="match status" value="1"/>
</dbReference>
<dbReference type="Proteomes" id="UP000236742">
    <property type="component" value="Unassembled WGS sequence"/>
</dbReference>
<accession>A0A1H5TUL6</accession>
<reference evidence="5 6" key="1">
    <citation type="submission" date="2016-10" db="EMBL/GenBank/DDBJ databases">
        <authorList>
            <person name="de Groot N.N."/>
        </authorList>
    </citation>
    <scope>NUCLEOTIDE SEQUENCE [LARGE SCALE GENOMIC DNA]</scope>
    <source>
        <strain evidence="5 6">DSM 23413</strain>
    </source>
</reference>
<dbReference type="GO" id="GO:0015833">
    <property type="term" value="P:peptide transport"/>
    <property type="evidence" value="ECO:0007669"/>
    <property type="project" value="TreeGrafter"/>
</dbReference>
<keyword evidence="3" id="KW-0732">Signal</keyword>
<evidence type="ECO:0000259" key="4">
    <source>
        <dbReference type="Pfam" id="PF00496"/>
    </source>
</evidence>
<dbReference type="SUPFAM" id="SSF53850">
    <property type="entry name" value="Periplasmic binding protein-like II"/>
    <property type="match status" value="1"/>
</dbReference>